<dbReference type="AlphaFoldDB" id="A0A5C0UF15"/>
<sequence>MDATVSIFTAIVNKLEEKIEIEDIRQMLYSIKSQVTDVFRSPDKPLKPAVPIEDSVRDDCIICLEDGKELKVLKRYLQNRYHMSPEVYKKRWGLPEDYPMVAPNYSDVRKRLAIKTGLGYSKTKDKKASK</sequence>
<protein>
    <submittedName>
        <fullName evidence="2">Transcriptional regulator</fullName>
    </submittedName>
</protein>
<dbReference type="KEGG" id="cip:FZC35_02295"/>
<evidence type="ECO:0000256" key="1">
    <source>
        <dbReference type="ARBA" id="ARBA00007031"/>
    </source>
</evidence>
<dbReference type="Gene3D" id="1.10.10.1550">
    <property type="entry name" value="ROS/MUCR transcriptional regulator protein"/>
    <property type="match status" value="1"/>
</dbReference>
<accession>A0A5C0UF15</accession>
<dbReference type="Pfam" id="PF05443">
    <property type="entry name" value="ROS_MUCR"/>
    <property type="match status" value="1"/>
</dbReference>
<dbReference type="GO" id="GO:0006355">
    <property type="term" value="P:regulation of DNA-templated transcription"/>
    <property type="evidence" value="ECO:0007669"/>
    <property type="project" value="InterPro"/>
</dbReference>
<dbReference type="GO" id="GO:0008270">
    <property type="term" value="F:zinc ion binding"/>
    <property type="evidence" value="ECO:0007669"/>
    <property type="project" value="InterPro"/>
</dbReference>
<dbReference type="InterPro" id="IPR041920">
    <property type="entry name" value="ROS/MUCR_sf"/>
</dbReference>
<dbReference type="Proteomes" id="UP000325155">
    <property type="component" value="Chromosome"/>
</dbReference>
<evidence type="ECO:0000313" key="2">
    <source>
        <dbReference type="EMBL" id="QEK38307.1"/>
    </source>
</evidence>
<dbReference type="GO" id="GO:0003677">
    <property type="term" value="F:DNA binding"/>
    <property type="evidence" value="ECO:0007669"/>
    <property type="project" value="InterPro"/>
</dbReference>
<gene>
    <name evidence="2" type="ORF">FZC35_02295</name>
</gene>
<evidence type="ECO:0000313" key="3">
    <source>
        <dbReference type="Proteomes" id="UP000325155"/>
    </source>
</evidence>
<dbReference type="OrthoDB" id="9809693at2"/>
<name>A0A5C0UF15_9PROT</name>
<dbReference type="InterPro" id="IPR008807">
    <property type="entry name" value="ROS_MUCR"/>
</dbReference>
<comment type="similarity">
    <text evidence="1">Belongs to the ros/MucR family.</text>
</comment>
<reference evidence="2 3" key="1">
    <citation type="submission" date="2019-08" db="EMBL/GenBank/DDBJ databases">
        <title>Highly reduced genomes of protist endosymbionts show evolutionary convergence.</title>
        <authorList>
            <person name="George E."/>
            <person name="Husnik F."/>
            <person name="Tashyreva D."/>
            <person name="Prokopchuk G."/>
            <person name="Horak A."/>
            <person name="Kwong W.K."/>
            <person name="Lukes J."/>
            <person name="Keeling P.J."/>
        </authorList>
    </citation>
    <scope>NUCLEOTIDE SEQUENCE [LARGE SCALE GENOMIC DNA]</scope>
    <source>
        <strain evidence="2">1605</strain>
    </source>
</reference>
<organism evidence="2 3">
    <name type="scientific">Candidatus Cytomitobacter indipagum</name>
    <dbReference type="NCBI Taxonomy" id="2601575"/>
    <lineage>
        <taxon>Bacteria</taxon>
        <taxon>Pseudomonadati</taxon>
        <taxon>Pseudomonadota</taxon>
        <taxon>Alphaproteobacteria</taxon>
        <taxon>Holosporales</taxon>
        <taxon>Holosporaceae</taxon>
        <taxon>Candidatus Cytomitobacter</taxon>
    </lineage>
</organism>
<proteinExistence type="inferred from homology"/>
<dbReference type="EMBL" id="CP043315">
    <property type="protein sequence ID" value="QEK38307.1"/>
    <property type="molecule type" value="Genomic_DNA"/>
</dbReference>
<keyword evidence="3" id="KW-1185">Reference proteome</keyword>